<evidence type="ECO:0000259" key="3">
    <source>
        <dbReference type="Pfam" id="PF13359"/>
    </source>
</evidence>
<feature type="domain" description="DDE Tnp4" evidence="3">
    <location>
        <begin position="122"/>
        <end position="187"/>
    </location>
</feature>
<gene>
    <name evidence="4" type="ORF">ACEWY4_006165</name>
</gene>
<dbReference type="InterPro" id="IPR027806">
    <property type="entry name" value="HARBI1_dom"/>
</dbReference>
<keyword evidence="2" id="KW-0479">Metal-binding</keyword>
<dbReference type="EMBL" id="JBHFQA010000006">
    <property type="protein sequence ID" value="KAL2096958.1"/>
    <property type="molecule type" value="Genomic_DNA"/>
</dbReference>
<reference evidence="4 5" key="1">
    <citation type="submission" date="2024-09" db="EMBL/GenBank/DDBJ databases">
        <title>A chromosome-level genome assembly of Gray's grenadier anchovy, Coilia grayii.</title>
        <authorList>
            <person name="Fu Z."/>
        </authorList>
    </citation>
    <scope>NUCLEOTIDE SEQUENCE [LARGE SCALE GENOMIC DNA]</scope>
    <source>
        <strain evidence="4">G4</strain>
        <tissue evidence="4">Muscle</tissue>
    </source>
</reference>
<accession>A0ABD1KCW1</accession>
<organism evidence="4 5">
    <name type="scientific">Coilia grayii</name>
    <name type="common">Gray's grenadier anchovy</name>
    <dbReference type="NCBI Taxonomy" id="363190"/>
    <lineage>
        <taxon>Eukaryota</taxon>
        <taxon>Metazoa</taxon>
        <taxon>Chordata</taxon>
        <taxon>Craniata</taxon>
        <taxon>Vertebrata</taxon>
        <taxon>Euteleostomi</taxon>
        <taxon>Actinopterygii</taxon>
        <taxon>Neopterygii</taxon>
        <taxon>Teleostei</taxon>
        <taxon>Clupei</taxon>
        <taxon>Clupeiformes</taxon>
        <taxon>Clupeoidei</taxon>
        <taxon>Engraulidae</taxon>
        <taxon>Coilinae</taxon>
        <taxon>Coilia</taxon>
    </lineage>
</organism>
<evidence type="ECO:0000313" key="4">
    <source>
        <dbReference type="EMBL" id="KAL2096958.1"/>
    </source>
</evidence>
<protein>
    <recommendedName>
        <fullName evidence="3">DDE Tnp4 domain-containing protein</fullName>
    </recommendedName>
</protein>
<dbReference type="Proteomes" id="UP001591681">
    <property type="component" value="Unassembled WGS sequence"/>
</dbReference>
<name>A0ABD1KCW1_9TELE</name>
<evidence type="ECO:0000313" key="5">
    <source>
        <dbReference type="Proteomes" id="UP001591681"/>
    </source>
</evidence>
<dbReference type="Pfam" id="PF13359">
    <property type="entry name" value="DDE_Tnp_4"/>
    <property type="match status" value="1"/>
</dbReference>
<dbReference type="GO" id="GO:0046872">
    <property type="term" value="F:metal ion binding"/>
    <property type="evidence" value="ECO:0007669"/>
    <property type="project" value="UniProtKB-KW"/>
</dbReference>
<sequence length="322" mass="36255">MDNTNLIMNRRQKTVIAALLYMRRMKSRRKHRYWVHPVRLGREQHGQYRRLVLELWLDNDLFQQYFRLSSELFDELLAQVARHPFLAGNWSCSAARYLSSDWLSVAEGFRECWNFPNCVGSIDGKHVIIQAPDISGSLYFNYKGTYSIVLLAVVDANYLFRVVDVGGYGRTSNGGTLYNSAFGEGLRDGTLDLPEDAPSEGHSSVDGYRSCLLGMRLSPSAGTSCGLSLWRMYRRVISANPATAEVCVKPTCVLHNYLQVTTLRRKETSAGFRHQGEGGADDCLQGVSRMGANNATREALRVRAQFASYFNQEGAVSWQVQP</sequence>
<proteinExistence type="predicted"/>
<comment type="caution">
    <text evidence="4">The sequence shown here is derived from an EMBL/GenBank/DDBJ whole genome shotgun (WGS) entry which is preliminary data.</text>
</comment>
<keyword evidence="5" id="KW-1185">Reference proteome</keyword>
<dbReference type="AlphaFoldDB" id="A0ABD1KCW1"/>
<evidence type="ECO:0000256" key="1">
    <source>
        <dbReference type="ARBA" id="ARBA00001968"/>
    </source>
</evidence>
<comment type="cofactor">
    <cofactor evidence="1">
        <name>a divalent metal cation</name>
        <dbReference type="ChEBI" id="CHEBI:60240"/>
    </cofactor>
</comment>
<evidence type="ECO:0000256" key="2">
    <source>
        <dbReference type="ARBA" id="ARBA00022723"/>
    </source>
</evidence>